<sequence length="129" mass="14794">MRALLFDAYSQVVKEIVLPAERAIFYQQVKQYLNAEGIDMIHPNKLLTILFDPLAFTKAGTPGFLLGLLEEFPLFGNIICVGRNPITYQIEDLSGEFTRDHFDVSWYAPTEAEEYRKKAMLIGINNYRS</sequence>
<keyword evidence="2" id="KW-1185">Reference proteome</keyword>
<organism evidence="1 2">
    <name type="scientific">Chitinophaga ginsengisoli</name>
    <dbReference type="NCBI Taxonomy" id="363837"/>
    <lineage>
        <taxon>Bacteria</taxon>
        <taxon>Pseudomonadati</taxon>
        <taxon>Bacteroidota</taxon>
        <taxon>Chitinophagia</taxon>
        <taxon>Chitinophagales</taxon>
        <taxon>Chitinophagaceae</taxon>
        <taxon>Chitinophaga</taxon>
    </lineage>
</organism>
<evidence type="ECO:0000313" key="2">
    <source>
        <dbReference type="Proteomes" id="UP000240978"/>
    </source>
</evidence>
<dbReference type="OrthoDB" id="674045at2"/>
<reference evidence="1 2" key="1">
    <citation type="submission" date="2018-03" db="EMBL/GenBank/DDBJ databases">
        <title>Genomic Encyclopedia of Archaeal and Bacterial Type Strains, Phase II (KMG-II): from individual species to whole genera.</title>
        <authorList>
            <person name="Goeker M."/>
        </authorList>
    </citation>
    <scope>NUCLEOTIDE SEQUENCE [LARGE SCALE GENOMIC DNA]</scope>
    <source>
        <strain evidence="1 2">DSM 18107</strain>
    </source>
</reference>
<dbReference type="AlphaFoldDB" id="A0A2P8GKM2"/>
<proteinExistence type="predicted"/>
<dbReference type="EMBL" id="PYGK01000002">
    <property type="protein sequence ID" value="PSL34518.1"/>
    <property type="molecule type" value="Genomic_DNA"/>
</dbReference>
<comment type="caution">
    <text evidence="1">The sequence shown here is derived from an EMBL/GenBank/DDBJ whole genome shotgun (WGS) entry which is preliminary data.</text>
</comment>
<gene>
    <name evidence="1" type="ORF">CLV42_10289</name>
</gene>
<dbReference type="RefSeq" id="WP_106600809.1">
    <property type="nucleotide sequence ID" value="NZ_PYGK01000002.1"/>
</dbReference>
<name>A0A2P8GKM2_9BACT</name>
<dbReference type="Proteomes" id="UP000240978">
    <property type="component" value="Unassembled WGS sequence"/>
</dbReference>
<evidence type="ECO:0000313" key="1">
    <source>
        <dbReference type="EMBL" id="PSL34518.1"/>
    </source>
</evidence>
<protein>
    <submittedName>
        <fullName evidence="1">Uncharacterized protein</fullName>
    </submittedName>
</protein>
<accession>A0A2P8GKM2</accession>